<dbReference type="EMBL" id="JBHUME010000005">
    <property type="protein sequence ID" value="MFD2612310.1"/>
    <property type="molecule type" value="Genomic_DNA"/>
</dbReference>
<dbReference type="InterPro" id="IPR043129">
    <property type="entry name" value="ATPase_NBD"/>
</dbReference>
<evidence type="ECO:0000256" key="2">
    <source>
        <dbReference type="ARBA" id="ARBA00006479"/>
    </source>
</evidence>
<gene>
    <name evidence="4" type="ORF">ACFSUF_07675</name>
</gene>
<keyword evidence="3" id="KW-0859">Xylose metabolism</keyword>
<dbReference type="InterPro" id="IPR036390">
    <property type="entry name" value="WH_DNA-bd_sf"/>
</dbReference>
<dbReference type="Gene3D" id="3.30.420.40">
    <property type="match status" value="2"/>
</dbReference>
<accession>A0ABW5PBC3</accession>
<dbReference type="Gene3D" id="1.10.10.10">
    <property type="entry name" value="Winged helix-like DNA-binding domain superfamily/Winged helix DNA-binding domain"/>
    <property type="match status" value="1"/>
</dbReference>
<organism evidence="4 5">
    <name type="scientific">Paenibacillus gansuensis</name>
    <dbReference type="NCBI Taxonomy" id="306542"/>
    <lineage>
        <taxon>Bacteria</taxon>
        <taxon>Bacillati</taxon>
        <taxon>Bacillota</taxon>
        <taxon>Bacilli</taxon>
        <taxon>Bacillales</taxon>
        <taxon>Paenibacillaceae</taxon>
        <taxon>Paenibacillus</taxon>
    </lineage>
</organism>
<dbReference type="InterPro" id="IPR036388">
    <property type="entry name" value="WH-like_DNA-bd_sf"/>
</dbReference>
<keyword evidence="5" id="KW-1185">Reference proteome</keyword>
<dbReference type="SUPFAM" id="SSF46785">
    <property type="entry name" value="Winged helix' DNA-binding domain"/>
    <property type="match status" value="1"/>
</dbReference>
<dbReference type="PANTHER" id="PTHR18964">
    <property type="entry name" value="ROK (REPRESSOR, ORF, KINASE) FAMILY"/>
    <property type="match status" value="1"/>
</dbReference>
<comment type="caution">
    <text evidence="4">The sequence shown here is derived from an EMBL/GenBank/DDBJ whole genome shotgun (WGS) entry which is preliminary data.</text>
</comment>
<evidence type="ECO:0000313" key="5">
    <source>
        <dbReference type="Proteomes" id="UP001597541"/>
    </source>
</evidence>
<name>A0ABW5PBC3_9BACL</name>
<comment type="similarity">
    <text evidence="2">Belongs to the ROK (NagC/XylR) family.</text>
</comment>
<reference evidence="5" key="1">
    <citation type="journal article" date="2019" name="Int. J. Syst. Evol. Microbiol.">
        <title>The Global Catalogue of Microorganisms (GCM) 10K type strain sequencing project: providing services to taxonomists for standard genome sequencing and annotation.</title>
        <authorList>
            <consortium name="The Broad Institute Genomics Platform"/>
            <consortium name="The Broad Institute Genome Sequencing Center for Infectious Disease"/>
            <person name="Wu L."/>
            <person name="Ma J."/>
        </authorList>
    </citation>
    <scope>NUCLEOTIDE SEQUENCE [LARGE SCALE GENOMIC DNA]</scope>
    <source>
        <strain evidence="5">KCTC 3950</strain>
    </source>
</reference>
<dbReference type="InterPro" id="IPR000600">
    <property type="entry name" value="ROK"/>
</dbReference>
<evidence type="ECO:0000256" key="1">
    <source>
        <dbReference type="ARBA" id="ARBA00002486"/>
    </source>
</evidence>
<sequence>MNQVKNTKDLRSYNKKRIIDLLRNRELLSKADIAKSLDVSFATASNLCNELLEERIFLTVKKSSITGGRPSELICLNPASRVSVCMDFTYLNVVRVLLVDLHNRPMGEISVPLRNDRSLQETLELCMEGYRGLLADAQLEHEQILGMTVVIPGLYDTQTGGVLNSTLSLLDHHNLESVLRQYIDTTIFIENDANLAALAVSMQGEAQQEANVIFIYIGEGLGMGLLTSEGSVFRGARGFAGEIAHMPLGDMEYECYCGNHGCLEGVLSNSGIECQLQGQENAAMEAGNKLGILLSILINMTDPEAVFIGGDHEGFIQDMLPYAQREAGRRILLQRYRDIPIRITLNVHDLFYQGASELLIRHWLMK</sequence>
<dbReference type="Proteomes" id="UP001597541">
    <property type="component" value="Unassembled WGS sequence"/>
</dbReference>
<dbReference type="Pfam" id="PF00480">
    <property type="entry name" value="ROK"/>
    <property type="match status" value="1"/>
</dbReference>
<proteinExistence type="inferred from homology"/>
<dbReference type="PANTHER" id="PTHR18964:SF110">
    <property type="entry name" value="TRANSCRIPTIONAL REGULATOR, XYLR-RELATED"/>
    <property type="match status" value="1"/>
</dbReference>
<protein>
    <submittedName>
        <fullName evidence="4">ROK family protein</fullName>
    </submittedName>
</protein>
<keyword evidence="3" id="KW-0119">Carbohydrate metabolism</keyword>
<evidence type="ECO:0000313" key="4">
    <source>
        <dbReference type="EMBL" id="MFD2612310.1"/>
    </source>
</evidence>
<dbReference type="SUPFAM" id="SSF53067">
    <property type="entry name" value="Actin-like ATPase domain"/>
    <property type="match status" value="1"/>
</dbReference>
<dbReference type="RefSeq" id="WP_377601696.1">
    <property type="nucleotide sequence ID" value="NZ_JBHUME010000005.1"/>
</dbReference>
<comment type="function">
    <text evidence="1">Transcriptional repressor of xylose-utilizing enzymes.</text>
</comment>
<evidence type="ECO:0000256" key="3">
    <source>
        <dbReference type="ARBA" id="ARBA00022629"/>
    </source>
</evidence>